<protein>
    <submittedName>
        <fullName evidence="2">Uncharacterized protein</fullName>
    </submittedName>
</protein>
<organism evidence="2 3">
    <name type="scientific">Aspergillus piperis CBS 112811</name>
    <dbReference type="NCBI Taxonomy" id="1448313"/>
    <lineage>
        <taxon>Eukaryota</taxon>
        <taxon>Fungi</taxon>
        <taxon>Dikarya</taxon>
        <taxon>Ascomycota</taxon>
        <taxon>Pezizomycotina</taxon>
        <taxon>Eurotiomycetes</taxon>
        <taxon>Eurotiomycetidae</taxon>
        <taxon>Eurotiales</taxon>
        <taxon>Aspergillaceae</taxon>
        <taxon>Aspergillus</taxon>
        <taxon>Aspergillus subgen. Circumdati</taxon>
    </lineage>
</organism>
<name>A0A8G1VHT0_9EURO</name>
<evidence type="ECO:0000313" key="3">
    <source>
        <dbReference type="Proteomes" id="UP000249526"/>
    </source>
</evidence>
<sequence>MIGPGGSRPDQGDEAHAKMTGTFWALRGKRCDWRGACSKREGGVRAGSLGLSWAERCQSSRIMRDAKKENKRGQESKREGGEIGGNGDPDLGHQDYGLRSQARCMA</sequence>
<gene>
    <name evidence="2" type="ORF">BO85DRAFT_197713</name>
</gene>
<feature type="compositionally biased region" description="Basic and acidic residues" evidence="1">
    <location>
        <begin position="62"/>
        <end position="81"/>
    </location>
</feature>
<dbReference type="GeneID" id="37157897"/>
<reference evidence="2 3" key="1">
    <citation type="submission" date="2018-02" db="EMBL/GenBank/DDBJ databases">
        <title>The genomes of Aspergillus section Nigri reveals drivers in fungal speciation.</title>
        <authorList>
            <consortium name="DOE Joint Genome Institute"/>
            <person name="Vesth T.C."/>
            <person name="Nybo J."/>
            <person name="Theobald S."/>
            <person name="Brandl J."/>
            <person name="Frisvad J.C."/>
            <person name="Nielsen K.F."/>
            <person name="Lyhne E.K."/>
            <person name="Kogle M.E."/>
            <person name="Kuo A."/>
            <person name="Riley R."/>
            <person name="Clum A."/>
            <person name="Nolan M."/>
            <person name="Lipzen A."/>
            <person name="Salamov A."/>
            <person name="Henrissat B."/>
            <person name="Wiebenga A."/>
            <person name="De vries R.P."/>
            <person name="Grigoriev I.V."/>
            <person name="Mortensen U.H."/>
            <person name="Andersen M.R."/>
            <person name="Baker S.E."/>
        </authorList>
    </citation>
    <scope>NUCLEOTIDE SEQUENCE [LARGE SCALE GENOMIC DNA]</scope>
    <source>
        <strain evidence="2 3">CBS 112811</strain>
    </source>
</reference>
<dbReference type="RefSeq" id="XP_025510459.1">
    <property type="nucleotide sequence ID" value="XM_025654495.1"/>
</dbReference>
<accession>A0A8G1VHT0</accession>
<dbReference type="EMBL" id="KZ825083">
    <property type="protein sequence ID" value="RAH52537.1"/>
    <property type="molecule type" value="Genomic_DNA"/>
</dbReference>
<keyword evidence="3" id="KW-1185">Reference proteome</keyword>
<feature type="region of interest" description="Disordered" evidence="1">
    <location>
        <begin position="62"/>
        <end position="106"/>
    </location>
</feature>
<proteinExistence type="predicted"/>
<dbReference type="Proteomes" id="UP000249526">
    <property type="component" value="Unassembled WGS sequence"/>
</dbReference>
<evidence type="ECO:0000313" key="2">
    <source>
        <dbReference type="EMBL" id="RAH52537.1"/>
    </source>
</evidence>
<dbReference type="AlphaFoldDB" id="A0A8G1VHT0"/>
<evidence type="ECO:0000256" key="1">
    <source>
        <dbReference type="SAM" id="MobiDB-lite"/>
    </source>
</evidence>